<dbReference type="InterPro" id="IPR039563">
    <property type="entry name" value="Peptidase_C39_single_dom"/>
</dbReference>
<comment type="caution">
    <text evidence="2">The sequence shown here is derived from an EMBL/GenBank/DDBJ whole genome shotgun (WGS) entry which is preliminary data.</text>
</comment>
<gene>
    <name evidence="2" type="ORF">Mgrana_00697</name>
</gene>
<evidence type="ECO:0000259" key="1">
    <source>
        <dbReference type="Pfam" id="PF13529"/>
    </source>
</evidence>
<feature type="domain" description="Peptidase C39-like" evidence="1">
    <location>
        <begin position="184"/>
        <end position="320"/>
    </location>
</feature>
<dbReference type="Proteomes" id="UP000266178">
    <property type="component" value="Unassembled WGS sequence"/>
</dbReference>
<dbReference type="RefSeq" id="WP_119356215.1">
    <property type="nucleotide sequence ID" value="NZ_BJXM01000013.1"/>
</dbReference>
<sequence length="358" mass="37787">MMANSSVAQGPEGAPVLWLGFEAPALAGASLEGLAPSAGPGLGIRLKPGQARGTLETAPLPAPGFDTAIVSWNAETPAGSWLELFLRAQLDSHWTPYYPLAVWSSDPQKRHSFEASGDPEGQIQTDTLVLRHPASALQIRVVLHSTAAGVSPSLTGLAAVMSHSSTHFNPNPSPSNSKAWGLELAVPLLSQMRYQGGGEVWCSPTSVSMLLGYWSAKLGQKLDDPVPLAAQATWDRVYGGAGNWPFNTAYAGLKGLRAYVHRLSGLAEAEAYLERGIPLALSIAWGKGELPGAPLEQSSGHLVVLRGFTQEGHPILNDPAAPEEAGVRTIYPRQALERAWIAHSGGVVYVLEPHGAAL</sequence>
<dbReference type="Pfam" id="PF13529">
    <property type="entry name" value="Peptidase_C39_2"/>
    <property type="match status" value="1"/>
</dbReference>
<dbReference type="Gene3D" id="3.90.70.10">
    <property type="entry name" value="Cysteine proteinases"/>
    <property type="match status" value="1"/>
</dbReference>
<evidence type="ECO:0000313" key="2">
    <source>
        <dbReference type="EMBL" id="RIH93440.1"/>
    </source>
</evidence>
<name>A0A399FBB8_9DEIN</name>
<proteinExistence type="predicted"/>
<dbReference type="AlphaFoldDB" id="A0A399FBB8"/>
<dbReference type="CDD" id="cd02549">
    <property type="entry name" value="Peptidase_C39A"/>
    <property type="match status" value="1"/>
</dbReference>
<evidence type="ECO:0000313" key="3">
    <source>
        <dbReference type="Proteomes" id="UP000266178"/>
    </source>
</evidence>
<organism evidence="2 3">
    <name type="scientific">Meiothermus granaticius NBRC 107808</name>
    <dbReference type="NCBI Taxonomy" id="1227551"/>
    <lineage>
        <taxon>Bacteria</taxon>
        <taxon>Thermotogati</taxon>
        <taxon>Deinococcota</taxon>
        <taxon>Deinococci</taxon>
        <taxon>Thermales</taxon>
        <taxon>Thermaceae</taxon>
        <taxon>Meiothermus</taxon>
    </lineage>
</organism>
<accession>A0A399FBB8</accession>
<dbReference type="OrthoDB" id="9789941at2"/>
<dbReference type="InterPro" id="IPR039564">
    <property type="entry name" value="Peptidase_C39-like"/>
</dbReference>
<keyword evidence="3" id="KW-1185">Reference proteome</keyword>
<dbReference type="EMBL" id="QWLB01000006">
    <property type="protein sequence ID" value="RIH93440.1"/>
    <property type="molecule type" value="Genomic_DNA"/>
</dbReference>
<protein>
    <submittedName>
        <fullName evidence="2">Peptidase_C39 like family protein</fullName>
    </submittedName>
</protein>
<reference evidence="2 3" key="1">
    <citation type="submission" date="2018-08" db="EMBL/GenBank/DDBJ databases">
        <title>Meiothermus granaticius genome AF-68 sequencing project.</title>
        <authorList>
            <person name="Da Costa M.S."/>
            <person name="Albuquerque L."/>
            <person name="Raposo P."/>
            <person name="Froufe H.J.C."/>
            <person name="Barroso C.S."/>
            <person name="Egas C."/>
        </authorList>
    </citation>
    <scope>NUCLEOTIDE SEQUENCE [LARGE SCALE GENOMIC DNA]</scope>
    <source>
        <strain evidence="2 3">AF-68</strain>
    </source>
</reference>